<comment type="caution">
    <text evidence="3">The sequence shown here is derived from an EMBL/GenBank/DDBJ whole genome shotgun (WGS) entry which is preliminary data.</text>
</comment>
<protein>
    <recommendedName>
        <fullName evidence="5">Secreted protein</fullName>
    </recommendedName>
</protein>
<reference evidence="3 4" key="1">
    <citation type="journal article" date="2016" name="Nat. Commun.">
        <title>Extremotolerant tardigrade genome and improved radiotolerance of human cultured cells by tardigrade-unique protein.</title>
        <authorList>
            <person name="Hashimoto T."/>
            <person name="Horikawa D.D."/>
            <person name="Saito Y."/>
            <person name="Kuwahara H."/>
            <person name="Kozuka-Hata H."/>
            <person name="Shin-I T."/>
            <person name="Minakuchi Y."/>
            <person name="Ohishi K."/>
            <person name="Motoyama A."/>
            <person name="Aizu T."/>
            <person name="Enomoto A."/>
            <person name="Kondo K."/>
            <person name="Tanaka S."/>
            <person name="Hara Y."/>
            <person name="Koshikawa S."/>
            <person name="Sagara H."/>
            <person name="Miura T."/>
            <person name="Yokobori S."/>
            <person name="Miyagawa K."/>
            <person name="Suzuki Y."/>
            <person name="Kubo T."/>
            <person name="Oyama M."/>
            <person name="Kohara Y."/>
            <person name="Fujiyama A."/>
            <person name="Arakawa K."/>
            <person name="Katayama T."/>
            <person name="Toyoda A."/>
            <person name="Kunieda T."/>
        </authorList>
    </citation>
    <scope>NUCLEOTIDE SEQUENCE [LARGE SCALE GENOMIC DNA]</scope>
    <source>
        <strain evidence="3 4">YOKOZUNA-1</strain>
    </source>
</reference>
<dbReference type="AlphaFoldDB" id="A0A1D1VLE5"/>
<evidence type="ECO:0008006" key="5">
    <source>
        <dbReference type="Google" id="ProtNLM"/>
    </source>
</evidence>
<feature type="signal peptide" evidence="2">
    <location>
        <begin position="1"/>
        <end position="22"/>
    </location>
</feature>
<dbReference type="EMBL" id="BDGG01000007">
    <property type="protein sequence ID" value="GAV01636.1"/>
    <property type="molecule type" value="Genomic_DNA"/>
</dbReference>
<feature type="chain" id="PRO_5008898590" description="Secreted protein" evidence="2">
    <location>
        <begin position="23"/>
        <end position="122"/>
    </location>
</feature>
<proteinExistence type="predicted"/>
<gene>
    <name evidence="3" type="primary">RvY_12316-1</name>
    <name evidence="3" type="synonym">RvY_12316.1</name>
    <name evidence="3" type="ORF">RvY_12316</name>
</gene>
<dbReference type="Proteomes" id="UP000186922">
    <property type="component" value="Unassembled WGS sequence"/>
</dbReference>
<keyword evidence="2" id="KW-0732">Signal</keyword>
<evidence type="ECO:0000256" key="2">
    <source>
        <dbReference type="SAM" id="SignalP"/>
    </source>
</evidence>
<evidence type="ECO:0000313" key="4">
    <source>
        <dbReference type="Proteomes" id="UP000186922"/>
    </source>
</evidence>
<evidence type="ECO:0000256" key="1">
    <source>
        <dbReference type="SAM" id="MobiDB-lite"/>
    </source>
</evidence>
<sequence>MCSFELCFWILLLSNFYNRVRHQAVHLSHPVENNLANRLGSAQNPNTVQTRRHLQFFHPNAAGGSCFFMKTHFAAHGQTKKLIPNQLQRQFASPRRTAGGALFSATTSSPLSTSSSCNNTLL</sequence>
<name>A0A1D1VLE5_RAMVA</name>
<keyword evidence="4" id="KW-1185">Reference proteome</keyword>
<feature type="region of interest" description="Disordered" evidence="1">
    <location>
        <begin position="103"/>
        <end position="122"/>
    </location>
</feature>
<organism evidence="3 4">
    <name type="scientific">Ramazzottius varieornatus</name>
    <name type="common">Water bear</name>
    <name type="synonym">Tardigrade</name>
    <dbReference type="NCBI Taxonomy" id="947166"/>
    <lineage>
        <taxon>Eukaryota</taxon>
        <taxon>Metazoa</taxon>
        <taxon>Ecdysozoa</taxon>
        <taxon>Tardigrada</taxon>
        <taxon>Eutardigrada</taxon>
        <taxon>Parachela</taxon>
        <taxon>Hypsibioidea</taxon>
        <taxon>Ramazzottiidae</taxon>
        <taxon>Ramazzottius</taxon>
    </lineage>
</organism>
<accession>A0A1D1VLE5</accession>
<evidence type="ECO:0000313" key="3">
    <source>
        <dbReference type="EMBL" id="GAV01636.1"/>
    </source>
</evidence>